<organism evidence="2 3">
    <name type="scientific">Marinobacterium zhoushanense</name>
    <dbReference type="NCBI Taxonomy" id="1679163"/>
    <lineage>
        <taxon>Bacteria</taxon>
        <taxon>Pseudomonadati</taxon>
        <taxon>Pseudomonadota</taxon>
        <taxon>Gammaproteobacteria</taxon>
        <taxon>Oceanospirillales</taxon>
        <taxon>Oceanospirillaceae</taxon>
        <taxon>Marinobacterium</taxon>
    </lineage>
</organism>
<keyword evidence="1" id="KW-0472">Membrane</keyword>
<name>A0ABQ1KEF8_9GAMM</name>
<protein>
    <submittedName>
        <fullName evidence="2">Uncharacterized protein</fullName>
    </submittedName>
</protein>
<keyword evidence="3" id="KW-1185">Reference proteome</keyword>
<dbReference type="RefSeq" id="WP_188747686.1">
    <property type="nucleotide sequence ID" value="NZ_BMIJ01000003.1"/>
</dbReference>
<feature type="transmembrane region" description="Helical" evidence="1">
    <location>
        <begin position="75"/>
        <end position="100"/>
    </location>
</feature>
<dbReference type="Proteomes" id="UP000629025">
    <property type="component" value="Unassembled WGS sequence"/>
</dbReference>
<keyword evidence="1" id="KW-1133">Transmembrane helix</keyword>
<comment type="caution">
    <text evidence="2">The sequence shown here is derived from an EMBL/GenBank/DDBJ whole genome shotgun (WGS) entry which is preliminary data.</text>
</comment>
<accession>A0ABQ1KEF8</accession>
<evidence type="ECO:0000313" key="3">
    <source>
        <dbReference type="Proteomes" id="UP000629025"/>
    </source>
</evidence>
<proteinExistence type="predicted"/>
<evidence type="ECO:0000313" key="2">
    <source>
        <dbReference type="EMBL" id="GGB93448.1"/>
    </source>
</evidence>
<keyword evidence="1" id="KW-0812">Transmembrane</keyword>
<dbReference type="EMBL" id="BMIJ01000003">
    <property type="protein sequence ID" value="GGB93448.1"/>
    <property type="molecule type" value="Genomic_DNA"/>
</dbReference>
<feature type="transmembrane region" description="Helical" evidence="1">
    <location>
        <begin position="45"/>
        <end position="63"/>
    </location>
</feature>
<evidence type="ECO:0000256" key="1">
    <source>
        <dbReference type="SAM" id="Phobius"/>
    </source>
</evidence>
<sequence length="104" mass="11207">MERFSVNGVLALIALVVPLAAEYSTANPNHVPGTGFSVLLYEPVDFAYVLLITVCFVVLNIRYSVKHGRPTSGGALLGVAYSALWFLMAFLAVGQLHLWLGGKL</sequence>
<gene>
    <name evidence="2" type="ORF">GCM10011352_19400</name>
</gene>
<reference evidence="3" key="1">
    <citation type="journal article" date="2019" name="Int. J. Syst. Evol. Microbiol.">
        <title>The Global Catalogue of Microorganisms (GCM) 10K type strain sequencing project: providing services to taxonomists for standard genome sequencing and annotation.</title>
        <authorList>
            <consortium name="The Broad Institute Genomics Platform"/>
            <consortium name="The Broad Institute Genome Sequencing Center for Infectious Disease"/>
            <person name="Wu L."/>
            <person name="Ma J."/>
        </authorList>
    </citation>
    <scope>NUCLEOTIDE SEQUENCE [LARGE SCALE GENOMIC DNA]</scope>
    <source>
        <strain evidence="3">CGMCC 1.15341</strain>
    </source>
</reference>